<dbReference type="PANTHER" id="PTHR28080:SF1">
    <property type="entry name" value="PEROXISOMAL BIOGENESIS FACTOR 3"/>
    <property type="match status" value="1"/>
</dbReference>
<evidence type="ECO:0000313" key="3">
    <source>
        <dbReference type="Proteomes" id="UP000612746"/>
    </source>
</evidence>
<evidence type="ECO:0008006" key="4">
    <source>
        <dbReference type="Google" id="ProtNLM"/>
    </source>
</evidence>
<dbReference type="Pfam" id="PF04882">
    <property type="entry name" value="Peroxin-3"/>
    <property type="match status" value="1"/>
</dbReference>
<reference evidence="2" key="1">
    <citation type="submission" date="2020-12" db="EMBL/GenBank/DDBJ databases">
        <title>Metabolic potential, ecology and presence of endohyphal bacteria is reflected in genomic diversity of Mucoromycotina.</title>
        <authorList>
            <person name="Muszewska A."/>
            <person name="Okrasinska A."/>
            <person name="Steczkiewicz K."/>
            <person name="Drgas O."/>
            <person name="Orlowska M."/>
            <person name="Perlinska-Lenart U."/>
            <person name="Aleksandrzak-Piekarczyk T."/>
            <person name="Szatraj K."/>
            <person name="Zielenkiewicz U."/>
            <person name="Pilsyk S."/>
            <person name="Malc E."/>
            <person name="Mieczkowski P."/>
            <person name="Kruszewska J.S."/>
            <person name="Biernat P."/>
            <person name="Pawlowska J."/>
        </authorList>
    </citation>
    <scope>NUCLEOTIDE SEQUENCE</scope>
    <source>
        <strain evidence="2">WA0000051536</strain>
    </source>
</reference>
<feature type="region of interest" description="Disordered" evidence="1">
    <location>
        <begin position="107"/>
        <end position="184"/>
    </location>
</feature>
<dbReference type="PANTHER" id="PTHR28080">
    <property type="entry name" value="PEROXISOMAL BIOGENESIS FACTOR 3"/>
    <property type="match status" value="1"/>
</dbReference>
<sequence length="522" mass="59286">MLKSIKDYTKRHRKGLLITATIVGGGIFAGQYARNKIQELQDKAASERMAKENLKRRFEQNQNDCTFTVLSLLPTLSEQVFDDMAVEELWAKLQELRKEQKQKLEKAKEEKKQESENEANCNQGKPAEEQEIKEDSVSQAPINSENAETVVSDQQPEETKPESAPELSLPTAEDQQPSSEATLSVGTMENSIGSLANSSLSEGSELVSSQKLEVSSEEKAPEQKSKYALWEEIKIKSFTRSLTSLYCVSLLTLLTHTELNLLGRFTYVSSIASLNRSEPTIRIERSESESKDTFMDIDVEGKFLSFSWWLLHKGWKGLAERVESAVHEVFGSIQLKHATNYEETLRLIKRVRHLIEYDAESKQPHNFAQYIIPQNADDEAEVLVQAGYATSPQEAQKSLKNYKLRRLLDETSDFAESVDFKTVLGACLEELFALFYHNTFTKPFDRENNVSNEDRIQEINSSYLHPVTTEKKVTIANLLPPVSRQSHLIINSNEYLNALSYVKELQAFSAIIYTQYDISQQA</sequence>
<proteinExistence type="predicted"/>
<feature type="compositionally biased region" description="Polar residues" evidence="1">
    <location>
        <begin position="137"/>
        <end position="154"/>
    </location>
</feature>
<dbReference type="GO" id="GO:0005778">
    <property type="term" value="C:peroxisomal membrane"/>
    <property type="evidence" value="ECO:0007669"/>
    <property type="project" value="InterPro"/>
</dbReference>
<organism evidence="2 3">
    <name type="scientific">Umbelopsis vinacea</name>
    <dbReference type="NCBI Taxonomy" id="44442"/>
    <lineage>
        <taxon>Eukaryota</taxon>
        <taxon>Fungi</taxon>
        <taxon>Fungi incertae sedis</taxon>
        <taxon>Mucoromycota</taxon>
        <taxon>Mucoromycotina</taxon>
        <taxon>Umbelopsidomycetes</taxon>
        <taxon>Umbelopsidales</taxon>
        <taxon>Umbelopsidaceae</taxon>
        <taxon>Umbelopsis</taxon>
    </lineage>
</organism>
<dbReference type="GO" id="GO:0045046">
    <property type="term" value="P:protein import into peroxisome membrane"/>
    <property type="evidence" value="ECO:0007669"/>
    <property type="project" value="TreeGrafter"/>
</dbReference>
<keyword evidence="3" id="KW-1185">Reference proteome</keyword>
<accession>A0A8H7UMN6</accession>
<protein>
    <recommendedName>
        <fullName evidence="4">Peroxin-3</fullName>
    </recommendedName>
</protein>
<comment type="caution">
    <text evidence="2">The sequence shown here is derived from an EMBL/GenBank/DDBJ whole genome shotgun (WGS) entry which is preliminary data.</text>
</comment>
<gene>
    <name evidence="2" type="ORF">INT44_002184</name>
</gene>
<feature type="compositionally biased region" description="Basic and acidic residues" evidence="1">
    <location>
        <begin position="126"/>
        <end position="136"/>
    </location>
</feature>
<evidence type="ECO:0000256" key="1">
    <source>
        <dbReference type="SAM" id="MobiDB-lite"/>
    </source>
</evidence>
<dbReference type="Proteomes" id="UP000612746">
    <property type="component" value="Unassembled WGS sequence"/>
</dbReference>
<name>A0A8H7UMN6_9FUNG</name>
<dbReference type="InterPro" id="IPR006966">
    <property type="entry name" value="Peroxin-3"/>
</dbReference>
<dbReference type="AlphaFoldDB" id="A0A8H7UMN6"/>
<dbReference type="GO" id="GO:0030674">
    <property type="term" value="F:protein-macromolecule adaptor activity"/>
    <property type="evidence" value="ECO:0007669"/>
    <property type="project" value="TreeGrafter"/>
</dbReference>
<dbReference type="OrthoDB" id="45930at2759"/>
<evidence type="ECO:0000313" key="2">
    <source>
        <dbReference type="EMBL" id="KAG2185393.1"/>
    </source>
</evidence>
<dbReference type="EMBL" id="JAEPRA010000005">
    <property type="protein sequence ID" value="KAG2185393.1"/>
    <property type="molecule type" value="Genomic_DNA"/>
</dbReference>
<feature type="compositionally biased region" description="Polar residues" evidence="1">
    <location>
        <begin position="173"/>
        <end position="184"/>
    </location>
</feature>